<feature type="compositionally biased region" description="Polar residues" evidence="1">
    <location>
        <begin position="227"/>
        <end position="242"/>
    </location>
</feature>
<name>A0A9P8PIT9_9ASCO</name>
<keyword evidence="4" id="KW-1185">Reference proteome</keyword>
<keyword evidence="2" id="KW-1133">Transmembrane helix</keyword>
<feature type="region of interest" description="Disordered" evidence="1">
    <location>
        <begin position="108"/>
        <end position="128"/>
    </location>
</feature>
<gene>
    <name evidence="3" type="ORF">WICMUC_004256</name>
</gene>
<feature type="compositionally biased region" description="Polar residues" evidence="1">
    <location>
        <begin position="54"/>
        <end position="68"/>
    </location>
</feature>
<evidence type="ECO:0000256" key="1">
    <source>
        <dbReference type="SAM" id="MobiDB-lite"/>
    </source>
</evidence>
<keyword evidence="2" id="KW-0812">Transmembrane</keyword>
<proteinExistence type="predicted"/>
<accession>A0A9P8PIT9</accession>
<feature type="compositionally biased region" description="Polar residues" evidence="1">
    <location>
        <begin position="108"/>
        <end position="119"/>
    </location>
</feature>
<evidence type="ECO:0000313" key="3">
    <source>
        <dbReference type="EMBL" id="KAH3672420.1"/>
    </source>
</evidence>
<dbReference type="EMBL" id="JAEUBF010001150">
    <property type="protein sequence ID" value="KAH3672420.1"/>
    <property type="molecule type" value="Genomic_DNA"/>
</dbReference>
<reference evidence="3" key="1">
    <citation type="journal article" date="2021" name="Open Biol.">
        <title>Shared evolutionary footprints suggest mitochondrial oxidative damage underlies multiple complex I losses in fungi.</title>
        <authorList>
            <person name="Schikora-Tamarit M.A."/>
            <person name="Marcet-Houben M."/>
            <person name="Nosek J."/>
            <person name="Gabaldon T."/>
        </authorList>
    </citation>
    <scope>NUCLEOTIDE SEQUENCE</scope>
    <source>
        <strain evidence="3">CBS6341</strain>
    </source>
</reference>
<feature type="transmembrane region" description="Helical" evidence="2">
    <location>
        <begin position="12"/>
        <end position="35"/>
    </location>
</feature>
<evidence type="ECO:0000313" key="4">
    <source>
        <dbReference type="Proteomes" id="UP000769528"/>
    </source>
</evidence>
<organism evidence="3 4">
    <name type="scientific">Wickerhamomyces mucosus</name>
    <dbReference type="NCBI Taxonomy" id="1378264"/>
    <lineage>
        <taxon>Eukaryota</taxon>
        <taxon>Fungi</taxon>
        <taxon>Dikarya</taxon>
        <taxon>Ascomycota</taxon>
        <taxon>Saccharomycotina</taxon>
        <taxon>Saccharomycetes</taxon>
        <taxon>Phaffomycetales</taxon>
        <taxon>Wickerhamomycetaceae</taxon>
        <taxon>Wickerhamomyces</taxon>
    </lineage>
</organism>
<sequence>MSWKTFLVAKTLSFLASVTLISAGAILGFVVSTLVNGVNRSRQNIKNTPHEEASQSQVKTSQPSQTNWGDERHLKNSNQNYVGNFFTRVADDFNEKTQYLANKVHQHINGNESGQTNPHNDTHTHESSNINKGLDIQAAGVAIGGFFRNFISKAGKNLQDRVNESSNRINFDNRVTDRSKNGSESTSLNLRWATDNIQARSHRVNKSTRTNNQLFPLYTDIEDDELYTSSTSPNDSQSNQVSSDEDKYNSVSSQVESDTELVDYEGYNESDSTNVSTTEENLSSDEFSNIDTPNQSDYNSSNELDYITNPGSGYESSETLREI</sequence>
<reference evidence="3" key="2">
    <citation type="submission" date="2021-01" db="EMBL/GenBank/DDBJ databases">
        <authorList>
            <person name="Schikora-Tamarit M.A."/>
        </authorList>
    </citation>
    <scope>NUCLEOTIDE SEQUENCE</scope>
    <source>
        <strain evidence="3">CBS6341</strain>
    </source>
</reference>
<feature type="compositionally biased region" description="Acidic residues" evidence="1">
    <location>
        <begin position="257"/>
        <end position="268"/>
    </location>
</feature>
<feature type="compositionally biased region" description="Polar residues" evidence="1">
    <location>
        <begin position="269"/>
        <end position="317"/>
    </location>
</feature>
<protein>
    <submittedName>
        <fullName evidence="3">Uncharacterized protein</fullName>
    </submittedName>
</protein>
<keyword evidence="2" id="KW-0472">Membrane</keyword>
<feature type="region of interest" description="Disordered" evidence="1">
    <location>
        <begin position="45"/>
        <end position="75"/>
    </location>
</feature>
<dbReference type="AlphaFoldDB" id="A0A9P8PIT9"/>
<evidence type="ECO:0000256" key="2">
    <source>
        <dbReference type="SAM" id="Phobius"/>
    </source>
</evidence>
<comment type="caution">
    <text evidence="3">The sequence shown here is derived from an EMBL/GenBank/DDBJ whole genome shotgun (WGS) entry which is preliminary data.</text>
</comment>
<dbReference type="Proteomes" id="UP000769528">
    <property type="component" value="Unassembled WGS sequence"/>
</dbReference>
<feature type="region of interest" description="Disordered" evidence="1">
    <location>
        <begin position="226"/>
        <end position="323"/>
    </location>
</feature>